<dbReference type="EMBL" id="LICA01000146">
    <property type="protein sequence ID" value="KRO94530.1"/>
    <property type="molecule type" value="Genomic_DNA"/>
</dbReference>
<dbReference type="AlphaFoldDB" id="A0A0R2U9W3"/>
<protein>
    <recommendedName>
        <fullName evidence="1">SGNH hydrolase-type esterase domain-containing protein</fullName>
    </recommendedName>
</protein>
<evidence type="ECO:0000313" key="3">
    <source>
        <dbReference type="Proteomes" id="UP000051213"/>
    </source>
</evidence>
<name>A0A0R2U9W3_9GAMM</name>
<feature type="domain" description="SGNH hydrolase-type esterase" evidence="1">
    <location>
        <begin position="40"/>
        <end position="241"/>
    </location>
</feature>
<dbReference type="GO" id="GO:0016788">
    <property type="term" value="F:hydrolase activity, acting on ester bonds"/>
    <property type="evidence" value="ECO:0007669"/>
    <property type="project" value="UniProtKB-ARBA"/>
</dbReference>
<gene>
    <name evidence="2" type="ORF">ABS24_04555</name>
</gene>
<dbReference type="InterPro" id="IPR051532">
    <property type="entry name" value="Ester_Hydrolysis_Enzymes"/>
</dbReference>
<proteinExistence type="predicted"/>
<dbReference type="Pfam" id="PF13472">
    <property type="entry name" value="Lipase_GDSL_2"/>
    <property type="match status" value="1"/>
</dbReference>
<organism evidence="2 3">
    <name type="scientific">SAR92 bacterium BACL26 MAG-121220-bin70</name>
    <dbReference type="NCBI Taxonomy" id="1655626"/>
    <lineage>
        <taxon>Bacteria</taxon>
        <taxon>Pseudomonadati</taxon>
        <taxon>Pseudomonadota</taxon>
        <taxon>Gammaproteobacteria</taxon>
        <taxon>Cellvibrionales</taxon>
        <taxon>Porticoccaceae</taxon>
        <taxon>SAR92 clade</taxon>
    </lineage>
</organism>
<evidence type="ECO:0000313" key="2">
    <source>
        <dbReference type="EMBL" id="KRO94530.1"/>
    </source>
</evidence>
<dbReference type="Gene3D" id="3.40.50.1110">
    <property type="entry name" value="SGNH hydrolase"/>
    <property type="match status" value="1"/>
</dbReference>
<dbReference type="InterPro" id="IPR036514">
    <property type="entry name" value="SGNH_hydro_sf"/>
</dbReference>
<dbReference type="PANTHER" id="PTHR30383">
    <property type="entry name" value="THIOESTERASE 1/PROTEASE 1/LYSOPHOSPHOLIPASE L1"/>
    <property type="match status" value="1"/>
</dbReference>
<comment type="caution">
    <text evidence="2">The sequence shown here is derived from an EMBL/GenBank/DDBJ whole genome shotgun (WGS) entry which is preliminary data.</text>
</comment>
<dbReference type="SUPFAM" id="SSF52266">
    <property type="entry name" value="SGNH hydrolase"/>
    <property type="match status" value="1"/>
</dbReference>
<reference evidence="2 3" key="1">
    <citation type="submission" date="2015-10" db="EMBL/GenBank/DDBJ databases">
        <title>Metagenome-Assembled Genomes uncover a global brackish microbiome.</title>
        <authorList>
            <person name="Hugerth L.W."/>
            <person name="Larsson J."/>
            <person name="Alneberg J."/>
            <person name="Lindh M.V."/>
            <person name="Legrand C."/>
            <person name="Pinhassi J."/>
            <person name="Andersson A.F."/>
        </authorList>
    </citation>
    <scope>NUCLEOTIDE SEQUENCE [LARGE SCALE GENOMIC DNA]</scope>
    <source>
        <strain evidence="2">BACL26 MAG-121220-bin70</strain>
    </source>
</reference>
<sequence>MKLQQFSPFWSIALVCVLLPFTAFSGEFSQSEKSPLQIVAFGDSTTAVYDWKSSTGEVYAQCLPRSLARQGIAVDVINAGIGNTTTREGRERLDRDVRAHQPNLVIIQFGINDSWIDIDLGRTKPRLTREEFRDNLGFIISQLQSDGAAIILMTPNPMRWDDPFYIDAFQQYPGLLDTGAERGLNALLDVYAADVREVARHTGVILIDVLREFEDYGQQSGQPINELLIAGDGIHPSEKGQSLVCALLTKGITEWASEAVEPVAVFPGCLNCSKNPELATAANLIRPMQ</sequence>
<dbReference type="InterPro" id="IPR013830">
    <property type="entry name" value="SGNH_hydro"/>
</dbReference>
<evidence type="ECO:0000259" key="1">
    <source>
        <dbReference type="Pfam" id="PF13472"/>
    </source>
</evidence>
<accession>A0A0R2U9W3</accession>
<dbReference type="Proteomes" id="UP000051213">
    <property type="component" value="Unassembled WGS sequence"/>
</dbReference>